<gene>
    <name evidence="3" type="ORF">CmeUKMEL1_17815</name>
</gene>
<evidence type="ECO:0000256" key="2">
    <source>
        <dbReference type="SAM" id="SignalP"/>
    </source>
</evidence>
<keyword evidence="2" id="KW-0732">Signal</keyword>
<dbReference type="VEuPathDB" id="CryptoDB:CmeUKMEL1_17815"/>
<dbReference type="EMBL" id="JIBK01000052">
    <property type="protein sequence ID" value="POM85517.1"/>
    <property type="molecule type" value="Genomic_DNA"/>
</dbReference>
<comment type="caution">
    <text evidence="3">The sequence shown here is derived from an EMBL/GenBank/DDBJ whole genome shotgun (WGS) entry which is preliminary data.</text>
</comment>
<proteinExistence type="predicted"/>
<feature type="compositionally biased region" description="Polar residues" evidence="1">
    <location>
        <begin position="325"/>
        <end position="341"/>
    </location>
</feature>
<keyword evidence="4" id="KW-1185">Reference proteome</keyword>
<evidence type="ECO:0000313" key="4">
    <source>
        <dbReference type="Proteomes" id="UP000236928"/>
    </source>
</evidence>
<protein>
    <recommendedName>
        <fullName evidence="5">Integral membrane protein</fullName>
    </recommendedName>
</protein>
<sequence length="364" mass="41168">MASYYSNVFLFFAQIASTVVFYEHNAKNYCLQNQILNYSLIKTKLHPKFKIKNVCCCTSDSEENEPHDQNNGIYSVNRVSDLYFTSSSNTPQALPIKSCLKKSGHRSNLSVTFVERVGGHPGDEEYCGSGNSKCQKFKFINLEKAVGENIQSTQDEDESDSSCSCCFSSKKKKKEIINPYLDYESNNSNVFQRQRLQEPEQQGYFSSVEQILVIPPPPSYPAPVPKTNIPHFDEAPNLKPTIKQNTPQNPQKKVLNSRIRPNSPTLIVDQDEIRLRLRTLRRTGSKLLPENSSIYSFENSPSKIPKKAVFSPNLYDCDFFGNSGSAKSIPNQSGYFTTNNKPEQEGETNESRALPPFNKQMGDY</sequence>
<evidence type="ECO:0000313" key="3">
    <source>
        <dbReference type="EMBL" id="POM85517.1"/>
    </source>
</evidence>
<reference evidence="3 4" key="1">
    <citation type="submission" date="2014-04" db="EMBL/GenBank/DDBJ databases">
        <title>Comparative Genomics of Cryptosporidium Species.</title>
        <authorList>
            <person name="Silva J.C."/>
            <person name="Su Q."/>
            <person name="Chalmers R."/>
            <person name="Chibucos M.C."/>
            <person name="Elwin K."/>
            <person name="Godinez A."/>
            <person name="Guo F."/>
            <person name="Huynh K."/>
            <person name="Orvis J."/>
            <person name="Ott S."/>
            <person name="Sadzewicz L."/>
            <person name="Sengamalay N."/>
            <person name="Shetty A."/>
            <person name="Sun M."/>
            <person name="Tallon L."/>
            <person name="Xiao L."/>
            <person name="Zhang H."/>
            <person name="Fraser C.M."/>
            <person name="Zhu G."/>
            <person name="Kissinger J."/>
            <person name="Widmer G."/>
        </authorList>
    </citation>
    <scope>NUCLEOTIDE SEQUENCE [LARGE SCALE GENOMIC DNA]</scope>
    <source>
        <strain evidence="3 4">UKMEL1</strain>
    </source>
</reference>
<feature type="chain" id="PRO_5015147761" description="Integral membrane protein" evidence="2">
    <location>
        <begin position="19"/>
        <end position="364"/>
    </location>
</feature>
<organism evidence="3 4">
    <name type="scientific">Cryptosporidium meleagridis</name>
    <dbReference type="NCBI Taxonomy" id="93969"/>
    <lineage>
        <taxon>Eukaryota</taxon>
        <taxon>Sar</taxon>
        <taxon>Alveolata</taxon>
        <taxon>Apicomplexa</taxon>
        <taxon>Conoidasida</taxon>
        <taxon>Coccidia</taxon>
        <taxon>Eucoccidiorida</taxon>
        <taxon>Eimeriorina</taxon>
        <taxon>Cryptosporidiidae</taxon>
        <taxon>Cryptosporidium</taxon>
    </lineage>
</organism>
<accession>A0A2P4Z621</accession>
<evidence type="ECO:0000256" key="1">
    <source>
        <dbReference type="SAM" id="MobiDB-lite"/>
    </source>
</evidence>
<dbReference type="Proteomes" id="UP000236928">
    <property type="component" value="Unassembled WGS sequence"/>
</dbReference>
<feature type="signal peptide" evidence="2">
    <location>
        <begin position="1"/>
        <end position="18"/>
    </location>
</feature>
<dbReference type="OrthoDB" id="10419640at2759"/>
<evidence type="ECO:0008006" key="5">
    <source>
        <dbReference type="Google" id="ProtNLM"/>
    </source>
</evidence>
<name>A0A2P4Z621_9CRYT</name>
<feature type="region of interest" description="Disordered" evidence="1">
    <location>
        <begin position="325"/>
        <end position="364"/>
    </location>
</feature>
<dbReference type="AlphaFoldDB" id="A0A2P4Z621"/>